<protein>
    <submittedName>
        <fullName evidence="4">Zeta toxin family protein</fullName>
    </submittedName>
</protein>
<dbReference type="EMBL" id="CP114976">
    <property type="protein sequence ID" value="WBE24755.1"/>
    <property type="molecule type" value="Genomic_DNA"/>
</dbReference>
<accession>A0AAE9VR08</accession>
<keyword evidence="1" id="KW-0547">Nucleotide-binding</keyword>
<dbReference type="RefSeq" id="WP_269817699.1">
    <property type="nucleotide sequence ID" value="NZ_CP114976.1"/>
</dbReference>
<organism evidence="4 5">
    <name type="scientific">Denitrificimonas caeni</name>
    <dbReference type="NCBI Taxonomy" id="521720"/>
    <lineage>
        <taxon>Bacteria</taxon>
        <taxon>Pseudomonadati</taxon>
        <taxon>Pseudomonadota</taxon>
        <taxon>Gammaproteobacteria</taxon>
        <taxon>Pseudomonadales</taxon>
        <taxon>Pseudomonadaceae</taxon>
        <taxon>Denitrificimonas</taxon>
    </lineage>
</organism>
<dbReference type="InterPro" id="IPR027417">
    <property type="entry name" value="P-loop_NTPase"/>
</dbReference>
<keyword evidence="2" id="KW-0067">ATP-binding</keyword>
<dbReference type="GO" id="GO:0016301">
    <property type="term" value="F:kinase activity"/>
    <property type="evidence" value="ECO:0007669"/>
    <property type="project" value="InterPro"/>
</dbReference>
<dbReference type="Proteomes" id="UP001212189">
    <property type="component" value="Chromosome"/>
</dbReference>
<dbReference type="KEGG" id="dce:O6P33_10325"/>
<proteinExistence type="predicted"/>
<dbReference type="GO" id="GO:0005524">
    <property type="term" value="F:ATP binding"/>
    <property type="evidence" value="ECO:0007669"/>
    <property type="project" value="UniProtKB-KW"/>
</dbReference>
<evidence type="ECO:0000256" key="1">
    <source>
        <dbReference type="ARBA" id="ARBA00022741"/>
    </source>
</evidence>
<keyword evidence="5" id="KW-1185">Reference proteome</keyword>
<evidence type="ECO:0000313" key="5">
    <source>
        <dbReference type="Proteomes" id="UP001212189"/>
    </source>
</evidence>
<evidence type="ECO:0000313" key="4">
    <source>
        <dbReference type="EMBL" id="WBE24755.1"/>
    </source>
</evidence>
<sequence length="244" mass="27844">MNDAMHTKAEQLITNNAIAYARKTKKPFAKLETNKEIFASEKAPITILMAGSPGAGKTETAQEMLRIIGKAIHIDPDRYRDHFEDYTGGNAYLFQGATSILVEKVVDYALKNRQSFILDGTLTKYEIARQNILRALGKDRKVIILYVYQDPVVAWDFVKAREKTEGRRIHLETFVKQYFEARDVVNRLKAEFKSQVQLEILIKNVASGANKKSMHRYINGATSIDSHIPEQYTCDQLKELITEE</sequence>
<reference evidence="4 5" key="1">
    <citation type="submission" date="2022-12" db="EMBL/GenBank/DDBJ databases">
        <title>Coexistence and Characterization of a Novel Tigecycline Resistance gene tet(X) variant and blaNDM-1 in a Pseudomonas caeni Isolate of Chicken Origin.</title>
        <authorList>
            <person name="Lu X."/>
            <person name="Zhang L."/>
            <person name="Li R."/>
            <person name="Wang Z."/>
        </authorList>
    </citation>
    <scope>NUCLEOTIDE SEQUENCE [LARGE SCALE GENOMIC DNA]</scope>
    <source>
        <strain evidence="4 5">CE14</strain>
    </source>
</reference>
<feature type="domain" description="Zeta toxin" evidence="3">
    <location>
        <begin position="31"/>
        <end position="196"/>
    </location>
</feature>
<dbReference type="InterPro" id="IPR010488">
    <property type="entry name" value="Zeta_toxin_domain"/>
</dbReference>
<evidence type="ECO:0000256" key="2">
    <source>
        <dbReference type="ARBA" id="ARBA00022840"/>
    </source>
</evidence>
<dbReference type="Gene3D" id="3.40.50.300">
    <property type="entry name" value="P-loop containing nucleotide triphosphate hydrolases"/>
    <property type="match status" value="1"/>
</dbReference>
<name>A0AAE9VR08_9GAMM</name>
<gene>
    <name evidence="4" type="ORF">O6P33_10325</name>
</gene>
<dbReference type="SUPFAM" id="SSF52540">
    <property type="entry name" value="P-loop containing nucleoside triphosphate hydrolases"/>
    <property type="match status" value="1"/>
</dbReference>
<dbReference type="Pfam" id="PF06414">
    <property type="entry name" value="Zeta_toxin"/>
    <property type="match status" value="1"/>
</dbReference>
<dbReference type="AlphaFoldDB" id="A0AAE9VR08"/>
<evidence type="ECO:0000259" key="3">
    <source>
        <dbReference type="Pfam" id="PF06414"/>
    </source>
</evidence>